<accession>A0AAD9XGT9</accession>
<protein>
    <recommendedName>
        <fullName evidence="4">Myb/SANT-like domain-containing protein</fullName>
    </recommendedName>
</protein>
<keyword evidence="3" id="KW-1185">Reference proteome</keyword>
<dbReference type="PANTHER" id="PTHR31704:SF37">
    <property type="entry name" value="HEAT SHOCK PROTEIN"/>
    <property type="match status" value="1"/>
</dbReference>
<name>A0AAD9XGT9_9ROSI</name>
<dbReference type="EMBL" id="JANJYI010000002">
    <property type="protein sequence ID" value="KAK2659091.1"/>
    <property type="molecule type" value="Genomic_DNA"/>
</dbReference>
<reference evidence="1" key="1">
    <citation type="journal article" date="2023" name="Plant J.">
        <title>Genome sequences and population genomics provide insights into the demographic history, inbreeding, and mutation load of two 'living fossil' tree species of Dipteronia.</title>
        <authorList>
            <person name="Feng Y."/>
            <person name="Comes H.P."/>
            <person name="Chen J."/>
            <person name="Zhu S."/>
            <person name="Lu R."/>
            <person name="Zhang X."/>
            <person name="Li P."/>
            <person name="Qiu J."/>
            <person name="Olsen K.M."/>
            <person name="Qiu Y."/>
        </authorList>
    </citation>
    <scope>NUCLEOTIDE SEQUENCE</scope>
    <source>
        <strain evidence="1">KIB01</strain>
    </source>
</reference>
<organism evidence="1 3">
    <name type="scientific">Dipteronia dyeriana</name>
    <dbReference type="NCBI Taxonomy" id="168575"/>
    <lineage>
        <taxon>Eukaryota</taxon>
        <taxon>Viridiplantae</taxon>
        <taxon>Streptophyta</taxon>
        <taxon>Embryophyta</taxon>
        <taxon>Tracheophyta</taxon>
        <taxon>Spermatophyta</taxon>
        <taxon>Magnoliopsida</taxon>
        <taxon>eudicotyledons</taxon>
        <taxon>Gunneridae</taxon>
        <taxon>Pentapetalae</taxon>
        <taxon>rosids</taxon>
        <taxon>malvids</taxon>
        <taxon>Sapindales</taxon>
        <taxon>Sapindaceae</taxon>
        <taxon>Hippocastanoideae</taxon>
        <taxon>Acereae</taxon>
        <taxon>Dipteronia</taxon>
    </lineage>
</organism>
<evidence type="ECO:0000313" key="1">
    <source>
        <dbReference type="EMBL" id="KAK2659088.1"/>
    </source>
</evidence>
<evidence type="ECO:0000313" key="3">
    <source>
        <dbReference type="Proteomes" id="UP001280121"/>
    </source>
</evidence>
<evidence type="ECO:0000313" key="2">
    <source>
        <dbReference type="EMBL" id="KAK2659091.1"/>
    </source>
</evidence>
<dbReference type="AlphaFoldDB" id="A0AAD9XGT9"/>
<sequence length="109" mass="12334">MGKKNTSSITEIEGNGKQKAIWYDDLIAIFCEICVKEVTKGNWPGTHFDKTGWSSLLHKETGIGWDPAKKTVDAPPEWWQSKIEMNVIGDCQGRKTWDDLISRPIQVCP</sequence>
<proteinExistence type="predicted"/>
<gene>
    <name evidence="1" type="ORF">Ddye_005621</name>
    <name evidence="2" type="ORF">Ddye_005624</name>
</gene>
<dbReference type="PANTHER" id="PTHR31704">
    <property type="entry name" value="MYB/SANT-LIKE DNA-BINDING DOMAIN PROTEIN-RELATED"/>
    <property type="match status" value="1"/>
</dbReference>
<dbReference type="Proteomes" id="UP001280121">
    <property type="component" value="Unassembled WGS sequence"/>
</dbReference>
<dbReference type="EMBL" id="JANJYI010000002">
    <property type="protein sequence ID" value="KAK2659088.1"/>
    <property type="molecule type" value="Genomic_DNA"/>
</dbReference>
<comment type="caution">
    <text evidence="1">The sequence shown here is derived from an EMBL/GenBank/DDBJ whole genome shotgun (WGS) entry which is preliminary data.</text>
</comment>
<evidence type="ECO:0008006" key="4">
    <source>
        <dbReference type="Google" id="ProtNLM"/>
    </source>
</evidence>